<dbReference type="SUPFAM" id="SSF82784">
    <property type="entry name" value="OsmC-like"/>
    <property type="match status" value="1"/>
</dbReference>
<dbReference type="Gene3D" id="3.30.300.20">
    <property type="match status" value="1"/>
</dbReference>
<dbReference type="OrthoDB" id="9804010at2"/>
<dbReference type="PANTHER" id="PTHR34352:SF1">
    <property type="entry name" value="PROTEIN YHFA"/>
    <property type="match status" value="1"/>
</dbReference>
<dbReference type="Pfam" id="PF02566">
    <property type="entry name" value="OsmC"/>
    <property type="match status" value="1"/>
</dbReference>
<organism evidence="1 2">
    <name type="scientific">Thermaurantimonas aggregans</name>
    <dbReference type="NCBI Taxonomy" id="2173829"/>
    <lineage>
        <taxon>Bacteria</taxon>
        <taxon>Pseudomonadati</taxon>
        <taxon>Bacteroidota</taxon>
        <taxon>Flavobacteriia</taxon>
        <taxon>Flavobacteriales</taxon>
        <taxon>Schleiferiaceae</taxon>
        <taxon>Thermaurantimonas</taxon>
    </lineage>
</organism>
<evidence type="ECO:0008006" key="3">
    <source>
        <dbReference type="Google" id="ProtNLM"/>
    </source>
</evidence>
<protein>
    <recommendedName>
        <fullName evidence="3">Peroxiredoxin</fullName>
    </recommendedName>
</protein>
<accession>A0A401XKQ5</accession>
<dbReference type="InterPro" id="IPR003718">
    <property type="entry name" value="OsmC/Ohr_fam"/>
</dbReference>
<proteinExistence type="predicted"/>
<dbReference type="InterPro" id="IPR015946">
    <property type="entry name" value="KH_dom-like_a/b"/>
</dbReference>
<dbReference type="EMBL" id="BHZE01000008">
    <property type="protein sequence ID" value="GCD77564.1"/>
    <property type="molecule type" value="Genomic_DNA"/>
</dbReference>
<name>A0A401XKQ5_9FLAO</name>
<evidence type="ECO:0000313" key="2">
    <source>
        <dbReference type="Proteomes" id="UP000286715"/>
    </source>
</evidence>
<comment type="caution">
    <text evidence="1">The sequence shown here is derived from an EMBL/GenBank/DDBJ whole genome shotgun (WGS) entry which is preliminary data.</text>
</comment>
<dbReference type="InterPro" id="IPR036102">
    <property type="entry name" value="OsmC/Ohrsf"/>
</dbReference>
<dbReference type="Proteomes" id="UP000286715">
    <property type="component" value="Unassembled WGS sequence"/>
</dbReference>
<dbReference type="RefSeq" id="WP_124397629.1">
    <property type="nucleotide sequence ID" value="NZ_BHZE01000008.1"/>
</dbReference>
<reference evidence="1 2" key="1">
    <citation type="submission" date="2018-11" db="EMBL/GenBank/DDBJ databases">
        <title>Schleiferia aggregans sp. nov., a moderately thermophilic heterotrophic bacterium isolated from microbial mats at a terrestrial hot spring.</title>
        <authorList>
            <person name="Iino T."/>
            <person name="Ohkuma M."/>
            <person name="Haruta S."/>
        </authorList>
    </citation>
    <scope>NUCLEOTIDE SEQUENCE [LARGE SCALE GENOMIC DNA]</scope>
    <source>
        <strain evidence="1 2">LA</strain>
    </source>
</reference>
<keyword evidence="2" id="KW-1185">Reference proteome</keyword>
<gene>
    <name evidence="1" type="ORF">JCM31826_10460</name>
</gene>
<evidence type="ECO:0000313" key="1">
    <source>
        <dbReference type="EMBL" id="GCD77564.1"/>
    </source>
</evidence>
<dbReference type="AlphaFoldDB" id="A0A401XKQ5"/>
<sequence length="151" mass="17465">MHHKVELFWRGEETFDIHLPDGNTLLVQTESLDTFSSKGLRPKPLMLASLAGCTAIDVVMLMKKMRLEVDAFKICVIGELTTEHPKFYRKVEVQYHFIGANLDVEKLTRCVKLSEEKYCGVMHMFRQFAQLEIDIHMHTKEVQSDNPSKLL</sequence>
<dbReference type="PANTHER" id="PTHR34352">
    <property type="entry name" value="PROTEIN YHFA"/>
    <property type="match status" value="1"/>
</dbReference>